<dbReference type="AlphaFoldDB" id="A0A1U9RRU0"/>
<dbReference type="Gene3D" id="3.40.50.880">
    <property type="match status" value="1"/>
</dbReference>
<dbReference type="Proteomes" id="UP000189666">
    <property type="component" value="Chromosome"/>
</dbReference>
<feature type="transmembrane region" description="Helical" evidence="6">
    <location>
        <begin position="59"/>
        <end position="86"/>
    </location>
</feature>
<name>A0A1U9RRU0_CARRU</name>
<comment type="pathway">
    <text evidence="1">Amino-acid biosynthesis; L-arginine biosynthesis; carbamoyl phosphate from bicarbonate: step 1/1.</text>
</comment>
<dbReference type="PROSITE" id="PS51273">
    <property type="entry name" value="GATASE_TYPE_1"/>
    <property type="match status" value="1"/>
</dbReference>
<sequence>MINILLINLGCKLGIFKLLIKNNCFIHELKKQTNVKILKKIDGVFISNGPGNPFKYLKFYYIILFLMYIKIPTISVCLGHQILGIINNFNFFKLKNGHHGVNHPICNKYNKKIFISSQNHNFNLKNNKKENFNNSYYSLFDNTIQSINSISQPLYSFQGHPEGCAGPNDLIKFFNFYNKIYE</sequence>
<evidence type="ECO:0000256" key="2">
    <source>
        <dbReference type="ARBA" id="ARBA00007800"/>
    </source>
</evidence>
<keyword evidence="6" id="KW-0812">Transmembrane</keyword>
<dbReference type="SUPFAM" id="SSF52317">
    <property type="entry name" value="Class I glutamine amidotransferase-like"/>
    <property type="match status" value="1"/>
</dbReference>
<evidence type="ECO:0000256" key="4">
    <source>
        <dbReference type="ARBA" id="ARBA00022962"/>
    </source>
</evidence>
<keyword evidence="8" id="KW-0436">Ligase</keyword>
<dbReference type="PRINTS" id="PR00099">
    <property type="entry name" value="CPSGATASE"/>
</dbReference>
<accession>A0A1U9RRU0</accession>
<protein>
    <recommendedName>
        <fullName evidence="3">carbamoyl-phosphate synthase (glutamine-hydrolyzing)</fullName>
        <ecNumber evidence="3">6.3.5.5</ecNumber>
    </recommendedName>
</protein>
<evidence type="ECO:0000313" key="9">
    <source>
        <dbReference type="Proteomes" id="UP000189666"/>
    </source>
</evidence>
<evidence type="ECO:0000313" key="8">
    <source>
        <dbReference type="EMBL" id="AQU89499.1"/>
    </source>
</evidence>
<dbReference type="PANTHER" id="PTHR43418">
    <property type="entry name" value="MULTIFUNCTIONAL TRYPTOPHAN BIOSYNTHESIS PROTEIN-RELATED"/>
    <property type="match status" value="1"/>
</dbReference>
<evidence type="ECO:0000256" key="5">
    <source>
        <dbReference type="ARBA" id="ARBA00048816"/>
    </source>
</evidence>
<evidence type="ECO:0000256" key="6">
    <source>
        <dbReference type="SAM" id="Phobius"/>
    </source>
</evidence>
<evidence type="ECO:0000256" key="1">
    <source>
        <dbReference type="ARBA" id="ARBA00005077"/>
    </source>
</evidence>
<keyword evidence="4" id="KW-0315">Glutamine amidotransferase</keyword>
<dbReference type="EMBL" id="CP019943">
    <property type="protein sequence ID" value="AQU89499.1"/>
    <property type="molecule type" value="Genomic_DNA"/>
</dbReference>
<reference evidence="8 9" key="1">
    <citation type="submission" date="2017-02" db="EMBL/GenBank/DDBJ databases">
        <title>Complete Genome of Candidatus Carsonella ruddii strain BC, a Nutritional Endosymbiont of Bactericera cockerelli.</title>
        <authorList>
            <person name="Riley A.B."/>
            <person name="Kim D.H."/>
            <person name="Hansen A.K."/>
        </authorList>
    </citation>
    <scope>NUCLEOTIDE SEQUENCE [LARGE SCALE GENOMIC DNA]</scope>
    <source>
        <strain evidence="8 9">BC</strain>
    </source>
</reference>
<dbReference type="PRINTS" id="PR00096">
    <property type="entry name" value="GATASE"/>
</dbReference>
<dbReference type="PRINTS" id="PR00097">
    <property type="entry name" value="ANTSNTHASEII"/>
</dbReference>
<comment type="catalytic activity">
    <reaction evidence="5">
        <text>hydrogencarbonate + L-glutamine + 2 ATP + H2O = carbamoyl phosphate + L-glutamate + 2 ADP + phosphate + 2 H(+)</text>
        <dbReference type="Rhea" id="RHEA:18633"/>
        <dbReference type="ChEBI" id="CHEBI:15377"/>
        <dbReference type="ChEBI" id="CHEBI:15378"/>
        <dbReference type="ChEBI" id="CHEBI:17544"/>
        <dbReference type="ChEBI" id="CHEBI:29985"/>
        <dbReference type="ChEBI" id="CHEBI:30616"/>
        <dbReference type="ChEBI" id="CHEBI:43474"/>
        <dbReference type="ChEBI" id="CHEBI:58228"/>
        <dbReference type="ChEBI" id="CHEBI:58359"/>
        <dbReference type="ChEBI" id="CHEBI:456216"/>
        <dbReference type="EC" id="6.3.5.5"/>
    </reaction>
</comment>
<gene>
    <name evidence="8" type="ORF">BW244_0081</name>
</gene>
<dbReference type="EC" id="6.3.5.5" evidence="3"/>
<keyword evidence="6" id="KW-0472">Membrane</keyword>
<dbReference type="InterPro" id="IPR029062">
    <property type="entry name" value="Class_I_gatase-like"/>
</dbReference>
<dbReference type="InterPro" id="IPR050472">
    <property type="entry name" value="Anth_synth/Amidotransfase"/>
</dbReference>
<dbReference type="InterPro" id="IPR017926">
    <property type="entry name" value="GATASE"/>
</dbReference>
<dbReference type="GO" id="GO:0004088">
    <property type="term" value="F:carbamoyl-phosphate synthase (glutamine-hydrolyzing) activity"/>
    <property type="evidence" value="ECO:0007669"/>
    <property type="project" value="UniProtKB-EC"/>
</dbReference>
<evidence type="ECO:0000256" key="3">
    <source>
        <dbReference type="ARBA" id="ARBA00012738"/>
    </source>
</evidence>
<dbReference type="PANTHER" id="PTHR43418:SF7">
    <property type="entry name" value="CARBAMOYL-PHOSPHATE SYNTHASE SMALL CHAIN"/>
    <property type="match status" value="1"/>
</dbReference>
<dbReference type="Pfam" id="PF00117">
    <property type="entry name" value="GATase"/>
    <property type="match status" value="1"/>
</dbReference>
<keyword evidence="6" id="KW-1133">Transmembrane helix</keyword>
<evidence type="ECO:0000259" key="7">
    <source>
        <dbReference type="Pfam" id="PF00117"/>
    </source>
</evidence>
<dbReference type="RefSeq" id="WP_211118610.1">
    <property type="nucleotide sequence ID" value="NZ_CP019943.1"/>
</dbReference>
<proteinExistence type="inferred from homology"/>
<feature type="domain" description="Glutamine amidotransferase" evidence="7">
    <location>
        <begin position="15"/>
        <end position="179"/>
    </location>
</feature>
<comment type="similarity">
    <text evidence="2">Belongs to the CarA family.</text>
</comment>
<organism evidence="8 9">
    <name type="scientific">Carsonella ruddii</name>
    <dbReference type="NCBI Taxonomy" id="114186"/>
    <lineage>
        <taxon>Bacteria</taxon>
        <taxon>Pseudomonadati</taxon>
        <taxon>Pseudomonadota</taxon>
        <taxon>Gammaproteobacteria</taxon>
        <taxon>Oceanospirillales</taxon>
        <taxon>Halomonadaceae</taxon>
        <taxon>Zymobacter group</taxon>
        <taxon>Candidatus Carsonella</taxon>
    </lineage>
</organism>